<dbReference type="AlphaFoldDB" id="A0A482XXU3"/>
<evidence type="ECO:0000313" key="2">
    <source>
        <dbReference type="EMBL" id="RZF49021.1"/>
    </source>
</evidence>
<evidence type="ECO:0000313" key="3">
    <source>
        <dbReference type="Proteomes" id="UP000291343"/>
    </source>
</evidence>
<reference evidence="2 3" key="1">
    <citation type="journal article" date="2017" name="Gigascience">
        <title>Genome sequence of the small brown planthopper, Laodelphax striatellus.</title>
        <authorList>
            <person name="Zhu J."/>
            <person name="Jiang F."/>
            <person name="Wang X."/>
            <person name="Yang P."/>
            <person name="Bao Y."/>
            <person name="Zhao W."/>
            <person name="Wang W."/>
            <person name="Lu H."/>
            <person name="Wang Q."/>
            <person name="Cui N."/>
            <person name="Li J."/>
            <person name="Chen X."/>
            <person name="Luo L."/>
            <person name="Yu J."/>
            <person name="Kang L."/>
            <person name="Cui F."/>
        </authorList>
    </citation>
    <scope>NUCLEOTIDE SEQUENCE [LARGE SCALE GENOMIC DNA]</scope>
    <source>
        <strain evidence="2">Lst14</strain>
    </source>
</reference>
<gene>
    <name evidence="2" type="ORF">LSTR_LSTR010729</name>
</gene>
<feature type="region of interest" description="Disordered" evidence="1">
    <location>
        <begin position="1"/>
        <end position="65"/>
    </location>
</feature>
<name>A0A482XXU3_LAOST</name>
<accession>A0A482XXU3</accession>
<dbReference type="EMBL" id="QKKF02000561">
    <property type="protein sequence ID" value="RZF49021.1"/>
    <property type="molecule type" value="Genomic_DNA"/>
</dbReference>
<evidence type="ECO:0000256" key="1">
    <source>
        <dbReference type="SAM" id="MobiDB-lite"/>
    </source>
</evidence>
<protein>
    <submittedName>
        <fullName evidence="2">Uncharacterized protein</fullName>
    </submittedName>
</protein>
<dbReference type="InParanoid" id="A0A482XXU3"/>
<dbReference type="Proteomes" id="UP000291343">
    <property type="component" value="Unassembled WGS sequence"/>
</dbReference>
<organism evidence="2 3">
    <name type="scientific">Laodelphax striatellus</name>
    <name type="common">Small brown planthopper</name>
    <name type="synonym">Delphax striatella</name>
    <dbReference type="NCBI Taxonomy" id="195883"/>
    <lineage>
        <taxon>Eukaryota</taxon>
        <taxon>Metazoa</taxon>
        <taxon>Ecdysozoa</taxon>
        <taxon>Arthropoda</taxon>
        <taxon>Hexapoda</taxon>
        <taxon>Insecta</taxon>
        <taxon>Pterygota</taxon>
        <taxon>Neoptera</taxon>
        <taxon>Paraneoptera</taxon>
        <taxon>Hemiptera</taxon>
        <taxon>Auchenorrhyncha</taxon>
        <taxon>Fulgoroidea</taxon>
        <taxon>Delphacidae</taxon>
        <taxon>Criomorphinae</taxon>
        <taxon>Laodelphax</taxon>
    </lineage>
</organism>
<keyword evidence="3" id="KW-1185">Reference proteome</keyword>
<proteinExistence type="predicted"/>
<sequence length="126" mass="15069">MEKEKEKRMKEEEKKVKEVEEEKEVVEEQVKSEKKEKEKRVVKNEMKDEGKDEPKFELEEEDEEKKKRTRLWGFSCKGFCIPTAGMKIIDCKPTTQRWLNCAFNPTEKKVVQWTKSSLTNFSLSNF</sequence>
<comment type="caution">
    <text evidence="2">The sequence shown here is derived from an EMBL/GenBank/DDBJ whole genome shotgun (WGS) entry which is preliminary data.</text>
</comment>
<feature type="compositionally biased region" description="Basic and acidic residues" evidence="1">
    <location>
        <begin position="1"/>
        <end position="57"/>
    </location>
</feature>